<proteinExistence type="predicted"/>
<organism evidence="2 3">
    <name type="scientific">Ditylenchus dipsaci</name>
    <dbReference type="NCBI Taxonomy" id="166011"/>
    <lineage>
        <taxon>Eukaryota</taxon>
        <taxon>Metazoa</taxon>
        <taxon>Ecdysozoa</taxon>
        <taxon>Nematoda</taxon>
        <taxon>Chromadorea</taxon>
        <taxon>Rhabditida</taxon>
        <taxon>Tylenchina</taxon>
        <taxon>Tylenchomorpha</taxon>
        <taxon>Sphaerularioidea</taxon>
        <taxon>Anguinidae</taxon>
        <taxon>Anguininae</taxon>
        <taxon>Ditylenchus</taxon>
    </lineage>
</organism>
<sequence length="136" mass="16062">MQWPCWTLSSTLQEITFKFNHRNRFSYLVVDACLGMLLMCFLIRIELPHHFWSYLHSSIEKLDLLIDWLTQYPAGLKLNDQLNELLAGFFKYHIRLWRTYISTLNSTWCSHSQQYLLAGLAGASLLLAFLLMHSNY</sequence>
<evidence type="ECO:0000256" key="1">
    <source>
        <dbReference type="SAM" id="Phobius"/>
    </source>
</evidence>
<keyword evidence="1" id="KW-0472">Membrane</keyword>
<keyword evidence="1" id="KW-1133">Transmembrane helix</keyword>
<feature type="transmembrane region" description="Helical" evidence="1">
    <location>
        <begin position="114"/>
        <end position="132"/>
    </location>
</feature>
<keyword evidence="1" id="KW-0812">Transmembrane</keyword>
<feature type="transmembrane region" description="Helical" evidence="1">
    <location>
        <begin position="25"/>
        <end position="45"/>
    </location>
</feature>
<dbReference type="GO" id="GO:0006506">
    <property type="term" value="P:GPI anchor biosynthetic process"/>
    <property type="evidence" value="ECO:0007669"/>
    <property type="project" value="InterPro"/>
</dbReference>
<evidence type="ECO:0000313" key="2">
    <source>
        <dbReference type="Proteomes" id="UP000887574"/>
    </source>
</evidence>
<dbReference type="GO" id="GO:0005783">
    <property type="term" value="C:endoplasmic reticulum"/>
    <property type="evidence" value="ECO:0007669"/>
    <property type="project" value="TreeGrafter"/>
</dbReference>
<name>A0A915DI13_9BILA</name>
<dbReference type="PANTHER" id="PTHR21329:SF3">
    <property type="entry name" value="PHOSPHATIDYLINOSITOL N-ACETYLGLUCOSAMINYLTRANSFERASE SUBUNIT Q"/>
    <property type="match status" value="1"/>
</dbReference>
<dbReference type="InterPro" id="IPR007720">
    <property type="entry name" value="PigQ/GPI1"/>
</dbReference>
<protein>
    <submittedName>
        <fullName evidence="3">Uncharacterized protein</fullName>
    </submittedName>
</protein>
<dbReference type="PANTHER" id="PTHR21329">
    <property type="entry name" value="PHOSPHATIDYLINOSITOL N-ACETYLGLUCOSAMINYLTRANSFERASE SUBUNIT Q-RELATED"/>
    <property type="match status" value="1"/>
</dbReference>
<dbReference type="AlphaFoldDB" id="A0A915DI13"/>
<dbReference type="Pfam" id="PF05024">
    <property type="entry name" value="Gpi1"/>
    <property type="match status" value="1"/>
</dbReference>
<keyword evidence="2" id="KW-1185">Reference proteome</keyword>
<evidence type="ECO:0000313" key="3">
    <source>
        <dbReference type="WBParaSite" id="jg20085"/>
    </source>
</evidence>
<dbReference type="WBParaSite" id="jg20085">
    <property type="protein sequence ID" value="jg20085"/>
    <property type="gene ID" value="jg20085"/>
</dbReference>
<reference evidence="3" key="1">
    <citation type="submission" date="2022-11" db="UniProtKB">
        <authorList>
            <consortium name="WormBaseParasite"/>
        </authorList>
    </citation>
    <scope>IDENTIFICATION</scope>
</reference>
<dbReference type="GO" id="GO:0016020">
    <property type="term" value="C:membrane"/>
    <property type="evidence" value="ECO:0007669"/>
    <property type="project" value="InterPro"/>
</dbReference>
<accession>A0A915DI13</accession>
<dbReference type="Proteomes" id="UP000887574">
    <property type="component" value="Unplaced"/>
</dbReference>